<comment type="similarity">
    <text evidence="2">Belongs to the G-protein coupled receptor 1 family.</text>
</comment>
<evidence type="ECO:0000313" key="16">
    <source>
        <dbReference type="RefSeq" id="XP_025415069.1"/>
    </source>
</evidence>
<feature type="compositionally biased region" description="Basic residues" evidence="6">
    <location>
        <begin position="437"/>
        <end position="451"/>
    </location>
</feature>
<feature type="compositionally biased region" description="Gly residues" evidence="6">
    <location>
        <begin position="452"/>
        <end position="467"/>
    </location>
</feature>
<comment type="subcellular location">
    <subcellularLocation>
        <location evidence="1">Membrane</location>
    </subcellularLocation>
</comment>
<dbReference type="Gene3D" id="1.20.1070.10">
    <property type="entry name" value="Rhodopsin 7-helix transmembrane proteins"/>
    <property type="match status" value="1"/>
</dbReference>
<proteinExistence type="inferred from homology"/>
<evidence type="ECO:0000313" key="9">
    <source>
        <dbReference type="EMBL" id="MBY85460.1"/>
    </source>
</evidence>
<evidence type="ECO:0000259" key="8">
    <source>
        <dbReference type="PROSITE" id="PS50262"/>
    </source>
</evidence>
<dbReference type="PANTHER" id="PTHR46641">
    <property type="entry name" value="FMRFAMIDE RECEPTOR-RELATED"/>
    <property type="match status" value="1"/>
</dbReference>
<evidence type="ECO:0000313" key="12">
    <source>
        <dbReference type="RefSeq" id="XP_025415065.1"/>
    </source>
</evidence>
<evidence type="ECO:0000256" key="4">
    <source>
        <dbReference type="ARBA" id="ARBA00022989"/>
    </source>
</evidence>
<dbReference type="EMBL" id="GGMS01016257">
    <property type="protein sequence ID" value="MBY85460.1"/>
    <property type="molecule type" value="Transcribed_RNA"/>
</dbReference>
<feature type="domain" description="G-protein coupled receptors family 1 profile" evidence="8">
    <location>
        <begin position="110"/>
        <end position="373"/>
    </location>
</feature>
<dbReference type="CDD" id="cd14978">
    <property type="entry name" value="7tmA_FMRFamide_R-like"/>
    <property type="match status" value="1"/>
</dbReference>
<dbReference type="Pfam" id="PF00001">
    <property type="entry name" value="7tm_1"/>
    <property type="match status" value="1"/>
</dbReference>
<dbReference type="PRINTS" id="PR00237">
    <property type="entry name" value="GPCRRHODOPSN"/>
</dbReference>
<reference evidence="11 12" key="2">
    <citation type="submission" date="2025-04" db="UniProtKB">
        <authorList>
            <consortium name="RefSeq"/>
        </authorList>
    </citation>
    <scope>IDENTIFICATION</scope>
    <source>
        <tissue evidence="11 12">Whole body</tissue>
    </source>
</reference>
<evidence type="ECO:0000256" key="2">
    <source>
        <dbReference type="ARBA" id="ARBA00010663"/>
    </source>
</evidence>
<evidence type="ECO:0000313" key="13">
    <source>
        <dbReference type="RefSeq" id="XP_025415066.1"/>
    </source>
</evidence>
<dbReference type="InterPro" id="IPR052954">
    <property type="entry name" value="GPCR-Ligand_Int"/>
</dbReference>
<feature type="transmembrane region" description="Helical" evidence="7">
    <location>
        <begin position="271"/>
        <end position="296"/>
    </location>
</feature>
<evidence type="ECO:0000313" key="15">
    <source>
        <dbReference type="RefSeq" id="XP_025415068.1"/>
    </source>
</evidence>
<evidence type="ECO:0000313" key="14">
    <source>
        <dbReference type="RefSeq" id="XP_025415067.1"/>
    </source>
</evidence>
<feature type="transmembrane region" description="Helical" evidence="7">
    <location>
        <begin position="175"/>
        <end position="196"/>
    </location>
</feature>
<evidence type="ECO:0000256" key="6">
    <source>
        <dbReference type="SAM" id="MobiDB-lite"/>
    </source>
</evidence>
<gene>
    <name evidence="9" type="primary">FR_1</name>
    <name evidence="11 12 13 14 15 16 17" type="synonym">LOC112686829</name>
    <name evidence="9" type="ORF">g.118366</name>
</gene>
<evidence type="ECO:0000256" key="3">
    <source>
        <dbReference type="ARBA" id="ARBA00022692"/>
    </source>
</evidence>
<keyword evidence="9 11" id="KW-0675">Receptor</keyword>
<feature type="transmembrane region" description="Helical" evidence="7">
    <location>
        <begin position="130"/>
        <end position="155"/>
    </location>
</feature>
<dbReference type="InterPro" id="IPR000276">
    <property type="entry name" value="GPCR_Rhodpsn"/>
</dbReference>
<evidence type="ECO:0000313" key="17">
    <source>
        <dbReference type="RefSeq" id="XP_025415070.1"/>
    </source>
</evidence>
<dbReference type="RefSeq" id="XP_025415066.1">
    <property type="nucleotide sequence ID" value="XM_025559281.1"/>
</dbReference>
<feature type="region of interest" description="Disordered" evidence="6">
    <location>
        <begin position="437"/>
        <end position="493"/>
    </location>
</feature>
<dbReference type="SUPFAM" id="SSF81321">
    <property type="entry name" value="Family A G protein-coupled receptor-like"/>
    <property type="match status" value="1"/>
</dbReference>
<reference evidence="9" key="1">
    <citation type="submission" date="2018-04" db="EMBL/GenBank/DDBJ databases">
        <title>Transcriptome assembly of Sipha flava.</title>
        <authorList>
            <person name="Scully E.D."/>
            <person name="Geib S.M."/>
            <person name="Palmer N.A."/>
            <person name="Koch K."/>
            <person name="Bradshaw J."/>
            <person name="Heng-Moss T."/>
            <person name="Sarath G."/>
        </authorList>
    </citation>
    <scope>NUCLEOTIDE SEQUENCE</scope>
</reference>
<evidence type="ECO:0000256" key="7">
    <source>
        <dbReference type="SAM" id="Phobius"/>
    </source>
</evidence>
<dbReference type="PROSITE" id="PS50262">
    <property type="entry name" value="G_PROTEIN_RECEP_F1_2"/>
    <property type="match status" value="1"/>
</dbReference>
<dbReference type="RefSeq" id="XP_025415064.1">
    <property type="nucleotide sequence ID" value="XM_025559279.1"/>
</dbReference>
<feature type="transmembrane region" description="Helical" evidence="7">
    <location>
        <begin position="359"/>
        <end position="376"/>
    </location>
</feature>
<feature type="compositionally biased region" description="Gly residues" evidence="6">
    <location>
        <begin position="479"/>
        <end position="490"/>
    </location>
</feature>
<dbReference type="RefSeq" id="XP_025415067.1">
    <property type="nucleotide sequence ID" value="XM_025559282.1"/>
</dbReference>
<name>A0A2S2R6Y2_9HEMI</name>
<dbReference type="RefSeq" id="XP_025415070.1">
    <property type="nucleotide sequence ID" value="XM_025559285.1"/>
</dbReference>
<feature type="transmembrane region" description="Helical" evidence="7">
    <location>
        <begin position="217"/>
        <end position="237"/>
    </location>
</feature>
<organism evidence="9">
    <name type="scientific">Sipha flava</name>
    <name type="common">yellow sugarcane aphid</name>
    <dbReference type="NCBI Taxonomy" id="143950"/>
    <lineage>
        <taxon>Eukaryota</taxon>
        <taxon>Metazoa</taxon>
        <taxon>Ecdysozoa</taxon>
        <taxon>Arthropoda</taxon>
        <taxon>Hexapoda</taxon>
        <taxon>Insecta</taxon>
        <taxon>Pterygota</taxon>
        <taxon>Neoptera</taxon>
        <taxon>Paraneoptera</taxon>
        <taxon>Hemiptera</taxon>
        <taxon>Sternorrhyncha</taxon>
        <taxon>Aphidomorpha</taxon>
        <taxon>Aphidoidea</taxon>
        <taxon>Aphididae</taxon>
        <taxon>Sipha</taxon>
    </lineage>
</organism>
<feature type="transmembrane region" description="Helical" evidence="7">
    <location>
        <begin position="93"/>
        <end position="118"/>
    </location>
</feature>
<dbReference type="GO" id="GO:0016020">
    <property type="term" value="C:membrane"/>
    <property type="evidence" value="ECO:0007669"/>
    <property type="project" value="UniProtKB-SubCell"/>
</dbReference>
<dbReference type="Proteomes" id="UP000694846">
    <property type="component" value="Unplaced"/>
</dbReference>
<keyword evidence="4 7" id="KW-1133">Transmembrane helix</keyword>
<accession>A0A2S2R6Y2</accession>
<feature type="transmembrane region" description="Helical" evidence="7">
    <location>
        <begin position="317"/>
        <end position="339"/>
    </location>
</feature>
<keyword evidence="3 7" id="KW-0812">Transmembrane</keyword>
<evidence type="ECO:0000256" key="5">
    <source>
        <dbReference type="ARBA" id="ARBA00023136"/>
    </source>
</evidence>
<keyword evidence="10" id="KW-1185">Reference proteome</keyword>
<dbReference type="PANTHER" id="PTHR46641:SF2">
    <property type="entry name" value="FMRFAMIDE RECEPTOR"/>
    <property type="match status" value="1"/>
</dbReference>
<evidence type="ECO:0000313" key="10">
    <source>
        <dbReference type="Proteomes" id="UP000694846"/>
    </source>
</evidence>
<sequence length="523" mass="56406">MNSSWPVDNGTAVVANSSLYNDTVMYCPVFDVGGGGGSGGGAGGSAGGGGRVGAAVGGVGGVMSAGGVIGGVDGSNGTAADDEVDDYNLLFEFVAYGVLLNVIGVFGILGNVISMIILSRPQMKSSINYLLIGLARCDTVLIVTSILLFGLPVIYPSTNHLFNYYFKVYPLIAPVVYPIAMISQTVSVYLTLTVTLERFVAVCHPLQARSLCTYGRARAYVVAIIVFSVLYNITRFWEVRVQKCMHTGYGQYVYQVYPSELRNDKDYISIYIHWMYLVIMYFIPFGSLAVLNAAIYNQVRMANRERQRLSRLQKKEIGLATMLLCVVVVFLLCNVWALISNVAEAFYGITVDQLVKVSNLLVTINSSVNFVIYVIFGEKFKRLFFKLFFPRGVWMCGLRAADGRPGGHAAMDESEATCNGAAAIECRHMSGLSDRLRRSHRSRHYHHHRHGGGGGGGGGSGIGGGGRNRTTSRNDRGGNDGGGGIDGSGIAGDQRDFLSKATTNSGIVWEHSMTTTTTNVNQI</sequence>
<dbReference type="InterPro" id="IPR017452">
    <property type="entry name" value="GPCR_Rhodpsn_7TM"/>
</dbReference>
<protein>
    <submittedName>
        <fullName evidence="9 11">FMRFamide receptor</fullName>
    </submittedName>
</protein>
<dbReference type="RefSeq" id="XP_025415069.1">
    <property type="nucleotide sequence ID" value="XM_025559284.1"/>
</dbReference>
<dbReference type="OrthoDB" id="10011262at2759"/>
<dbReference type="AlphaFoldDB" id="A0A2S2R6Y2"/>
<dbReference type="GO" id="GO:0004930">
    <property type="term" value="F:G protein-coupled receptor activity"/>
    <property type="evidence" value="ECO:0007669"/>
    <property type="project" value="InterPro"/>
</dbReference>
<evidence type="ECO:0000313" key="11">
    <source>
        <dbReference type="RefSeq" id="XP_025415064.1"/>
    </source>
</evidence>
<evidence type="ECO:0000256" key="1">
    <source>
        <dbReference type="ARBA" id="ARBA00004370"/>
    </source>
</evidence>
<keyword evidence="5 7" id="KW-0472">Membrane</keyword>
<dbReference type="RefSeq" id="XP_025415068.1">
    <property type="nucleotide sequence ID" value="XM_025559283.1"/>
</dbReference>
<dbReference type="RefSeq" id="XP_025415065.1">
    <property type="nucleotide sequence ID" value="XM_025559280.1"/>
</dbReference>